<dbReference type="AlphaFoldDB" id="A0A1I4U8B5"/>
<accession>A0A1I4U8B5</accession>
<reference evidence="2" key="1">
    <citation type="submission" date="2016-10" db="EMBL/GenBank/DDBJ databases">
        <authorList>
            <person name="Varghese N."/>
            <person name="Submissions S."/>
        </authorList>
    </citation>
    <scope>NUCLEOTIDE SEQUENCE [LARGE SCALE GENOMIC DNA]</scope>
    <source>
        <strain evidence="2">Nm44</strain>
    </source>
</reference>
<evidence type="ECO:0000313" key="2">
    <source>
        <dbReference type="Proteomes" id="UP000183287"/>
    </source>
</evidence>
<dbReference type="Proteomes" id="UP000183287">
    <property type="component" value="Unassembled WGS sequence"/>
</dbReference>
<name>A0A1I4U8B5_9PROT</name>
<proteinExistence type="predicted"/>
<organism evidence="1 2">
    <name type="scientific">Nitrosomonas communis</name>
    <dbReference type="NCBI Taxonomy" id="44574"/>
    <lineage>
        <taxon>Bacteria</taxon>
        <taxon>Pseudomonadati</taxon>
        <taxon>Pseudomonadota</taxon>
        <taxon>Betaproteobacteria</taxon>
        <taxon>Nitrosomonadales</taxon>
        <taxon>Nitrosomonadaceae</taxon>
        <taxon>Nitrosomonas</taxon>
    </lineage>
</organism>
<evidence type="ECO:0000313" key="1">
    <source>
        <dbReference type="EMBL" id="SFM85071.1"/>
    </source>
</evidence>
<dbReference type="RefSeq" id="WP_177198177.1">
    <property type="nucleotide sequence ID" value="NZ_FOUB01000061.1"/>
</dbReference>
<feature type="non-terminal residue" evidence="1">
    <location>
        <position position="1"/>
    </location>
</feature>
<sequence>PIVQRMVDINWLPSALHSGGIGSGIVTDYWAVVGRLAAQWPIGGSMNFMLGGELGYAPNVPKRSAIKTGAAGNADGLAAQVSFNFIDIVPKHSLGFALARIGDGWLLTPSFNDNAYVAEVRYKWVIDKNHTVEARMRYSEDIRQRTNSSQKRQDIDYFLRYTYRF</sequence>
<gene>
    <name evidence="1" type="ORF">SAMN05421863_10611</name>
</gene>
<evidence type="ECO:0008006" key="3">
    <source>
        <dbReference type="Google" id="ProtNLM"/>
    </source>
</evidence>
<protein>
    <recommendedName>
        <fullName evidence="3">Porin</fullName>
    </recommendedName>
</protein>
<dbReference type="EMBL" id="FOUB01000061">
    <property type="protein sequence ID" value="SFM85071.1"/>
    <property type="molecule type" value="Genomic_DNA"/>
</dbReference>
<keyword evidence="2" id="KW-1185">Reference proteome</keyword>